<dbReference type="RefSeq" id="XP_058328215.1">
    <property type="nucleotide sequence ID" value="XM_058477870.1"/>
</dbReference>
<evidence type="ECO:0000256" key="1">
    <source>
        <dbReference type="SAM" id="MobiDB-lite"/>
    </source>
</evidence>
<accession>A0A9W9NQ20</accession>
<evidence type="ECO:0000313" key="3">
    <source>
        <dbReference type="Proteomes" id="UP001150941"/>
    </source>
</evidence>
<dbReference type="GeneID" id="83205173"/>
<organism evidence="2 3">
    <name type="scientific">Penicillium chermesinum</name>
    <dbReference type="NCBI Taxonomy" id="63820"/>
    <lineage>
        <taxon>Eukaryota</taxon>
        <taxon>Fungi</taxon>
        <taxon>Dikarya</taxon>
        <taxon>Ascomycota</taxon>
        <taxon>Pezizomycotina</taxon>
        <taxon>Eurotiomycetes</taxon>
        <taxon>Eurotiomycetidae</taxon>
        <taxon>Eurotiales</taxon>
        <taxon>Aspergillaceae</taxon>
        <taxon>Penicillium</taxon>
    </lineage>
</organism>
<feature type="region of interest" description="Disordered" evidence="1">
    <location>
        <begin position="38"/>
        <end position="73"/>
    </location>
</feature>
<keyword evidence="3" id="KW-1185">Reference proteome</keyword>
<protein>
    <submittedName>
        <fullName evidence="2">Uncharacterized protein</fullName>
    </submittedName>
</protein>
<name>A0A9W9NQ20_9EURO</name>
<evidence type="ECO:0000313" key="2">
    <source>
        <dbReference type="EMBL" id="KAJ5224032.1"/>
    </source>
</evidence>
<dbReference type="AlphaFoldDB" id="A0A9W9NQ20"/>
<dbReference type="EMBL" id="JAPQKS010000006">
    <property type="protein sequence ID" value="KAJ5224032.1"/>
    <property type="molecule type" value="Genomic_DNA"/>
</dbReference>
<reference evidence="2" key="2">
    <citation type="journal article" date="2023" name="IMA Fungus">
        <title>Comparative genomic study of the Penicillium genus elucidates a diverse pangenome and 15 lateral gene transfer events.</title>
        <authorList>
            <person name="Petersen C."/>
            <person name="Sorensen T."/>
            <person name="Nielsen M.R."/>
            <person name="Sondergaard T.E."/>
            <person name="Sorensen J.L."/>
            <person name="Fitzpatrick D.A."/>
            <person name="Frisvad J.C."/>
            <person name="Nielsen K.L."/>
        </authorList>
    </citation>
    <scope>NUCLEOTIDE SEQUENCE</scope>
    <source>
        <strain evidence="2">IBT 19713</strain>
    </source>
</reference>
<comment type="caution">
    <text evidence="2">The sequence shown here is derived from an EMBL/GenBank/DDBJ whole genome shotgun (WGS) entry which is preliminary data.</text>
</comment>
<dbReference type="Proteomes" id="UP001150941">
    <property type="component" value="Unassembled WGS sequence"/>
</dbReference>
<proteinExistence type="predicted"/>
<gene>
    <name evidence="2" type="ORF">N7468_008574</name>
</gene>
<reference evidence="2" key="1">
    <citation type="submission" date="2022-11" db="EMBL/GenBank/DDBJ databases">
        <authorList>
            <person name="Petersen C."/>
        </authorList>
    </citation>
    <scope>NUCLEOTIDE SEQUENCE</scope>
    <source>
        <strain evidence="2">IBT 19713</strain>
    </source>
</reference>
<sequence>MGYLADARATTRFPLLVLLDRKHTWPCNIQSLIGNSTVSTSAKRPLVQPDRGKPITLRLSPAERASAGARDGG</sequence>